<keyword evidence="1" id="KW-0472">Membrane</keyword>
<keyword evidence="1" id="KW-0812">Transmembrane</keyword>
<organism evidence="2 3">
    <name type="scientific">Trypanosoma rangeli SC58</name>
    <dbReference type="NCBI Taxonomy" id="429131"/>
    <lineage>
        <taxon>Eukaryota</taxon>
        <taxon>Discoba</taxon>
        <taxon>Euglenozoa</taxon>
        <taxon>Kinetoplastea</taxon>
        <taxon>Metakinetoplastina</taxon>
        <taxon>Trypanosomatida</taxon>
        <taxon>Trypanosomatidae</taxon>
        <taxon>Trypanosoma</taxon>
        <taxon>Herpetosoma</taxon>
    </lineage>
</organism>
<dbReference type="Proteomes" id="UP000031737">
    <property type="component" value="Unassembled WGS sequence"/>
</dbReference>
<feature type="transmembrane region" description="Helical" evidence="1">
    <location>
        <begin position="12"/>
        <end position="40"/>
    </location>
</feature>
<protein>
    <submittedName>
        <fullName evidence="2">Uncharacterized protein</fullName>
    </submittedName>
</protein>
<evidence type="ECO:0000313" key="2">
    <source>
        <dbReference type="EMBL" id="ESL04865.1"/>
    </source>
</evidence>
<reference evidence="2 3" key="1">
    <citation type="submission" date="2013-07" db="EMBL/GenBank/DDBJ databases">
        <authorList>
            <person name="Stoco P.H."/>
            <person name="Wagner G."/>
            <person name="Gerber A."/>
            <person name="Zaha A."/>
            <person name="Thompson C."/>
            <person name="Bartholomeu D.C."/>
            <person name="Luckemeyer D.D."/>
            <person name="Bahia D."/>
            <person name="Loreto E."/>
            <person name="Prestes E.B."/>
            <person name="Lima F.M."/>
            <person name="Rodrigues-Luiz G."/>
            <person name="Vallejo G.A."/>
            <person name="Filho J.F."/>
            <person name="Monteiro K.M."/>
            <person name="Tyler K.M."/>
            <person name="de Almeida L.G."/>
            <person name="Ortiz M.F."/>
            <person name="Siervo M.A."/>
            <person name="de Moraes M.H."/>
            <person name="Cunha O.L."/>
            <person name="Mendonca-Neto R."/>
            <person name="Silva R."/>
            <person name="Teixeira S.M."/>
            <person name="Murta S.M."/>
            <person name="Sincero T.C."/>
            <person name="Mendes T.A."/>
            <person name="Urmenyi T.P."/>
            <person name="Silva V.G."/>
            <person name="da Rocha W.D."/>
            <person name="Andersson B."/>
            <person name="Romanha A.J."/>
            <person name="Steindel M."/>
            <person name="de Vasconcelos A.T."/>
            <person name="Grisard E.C."/>
        </authorList>
    </citation>
    <scope>NUCLEOTIDE SEQUENCE [LARGE SCALE GENOMIC DNA]</scope>
    <source>
        <strain evidence="2 3">SC58</strain>
    </source>
</reference>
<keyword evidence="1" id="KW-1133">Transmembrane helix</keyword>
<accession>A0A061ISJ4</accession>
<dbReference type="VEuPathDB" id="TriTrypDB:TRSC58_07595"/>
<feature type="transmembrane region" description="Helical" evidence="1">
    <location>
        <begin position="52"/>
        <end position="69"/>
    </location>
</feature>
<comment type="caution">
    <text evidence="2">The sequence shown here is derived from an EMBL/GenBank/DDBJ whole genome shotgun (WGS) entry which is preliminary data.</text>
</comment>
<dbReference type="AlphaFoldDB" id="A0A061ISJ4"/>
<evidence type="ECO:0000313" key="3">
    <source>
        <dbReference type="Proteomes" id="UP000031737"/>
    </source>
</evidence>
<evidence type="ECO:0000256" key="1">
    <source>
        <dbReference type="SAM" id="Phobius"/>
    </source>
</evidence>
<keyword evidence="3" id="KW-1185">Reference proteome</keyword>
<name>A0A061ISJ4_TRYRA</name>
<dbReference type="EMBL" id="AUPL01008245">
    <property type="protein sequence ID" value="ESL04865.1"/>
    <property type="molecule type" value="Genomic_DNA"/>
</dbReference>
<sequence>MLPDFRMTLKTYRLMCMCLCLLQETYMFCGYMPFVTYYSFILLLCVCVRDRGFSFFPLLLFCICFPCWCHL</sequence>
<proteinExistence type="predicted"/>
<gene>
    <name evidence="2" type="ORF">TRSC58_07595</name>
</gene>